<sequence>DDQLSAAQDLVADLTKNHAADLEAPPAIAAVALAVDAPEGGRPVSELRLALEADRDDHAARYELAQRLLVSGEQADAIDELLLIVRRDKAWSDGAARLLLLKVFDALGSGHELTKKGRRRLSNFLNI</sequence>
<name>A0A0D3KQ12_EMIH1</name>
<accession>A0A0D3KQ12</accession>
<dbReference type="HOGENOM" id="CLU_1976349_0_0_1"/>
<dbReference type="Gene3D" id="1.25.40.10">
    <property type="entry name" value="Tetratricopeptide repeat domain"/>
    <property type="match status" value="1"/>
</dbReference>
<proteinExistence type="predicted"/>
<organism evidence="1 2">
    <name type="scientific">Emiliania huxleyi (strain CCMP1516)</name>
    <dbReference type="NCBI Taxonomy" id="280463"/>
    <lineage>
        <taxon>Eukaryota</taxon>
        <taxon>Haptista</taxon>
        <taxon>Haptophyta</taxon>
        <taxon>Prymnesiophyceae</taxon>
        <taxon>Isochrysidales</taxon>
        <taxon>Noelaerhabdaceae</taxon>
        <taxon>Emiliania</taxon>
    </lineage>
</organism>
<dbReference type="InterPro" id="IPR011990">
    <property type="entry name" value="TPR-like_helical_dom_sf"/>
</dbReference>
<dbReference type="GeneID" id="17283118"/>
<reference evidence="2" key="1">
    <citation type="journal article" date="2013" name="Nature">
        <title>Pan genome of the phytoplankton Emiliania underpins its global distribution.</title>
        <authorList>
            <person name="Read B.A."/>
            <person name="Kegel J."/>
            <person name="Klute M.J."/>
            <person name="Kuo A."/>
            <person name="Lefebvre S.C."/>
            <person name="Maumus F."/>
            <person name="Mayer C."/>
            <person name="Miller J."/>
            <person name="Monier A."/>
            <person name="Salamov A."/>
            <person name="Young J."/>
            <person name="Aguilar M."/>
            <person name="Claverie J.M."/>
            <person name="Frickenhaus S."/>
            <person name="Gonzalez K."/>
            <person name="Herman E.K."/>
            <person name="Lin Y.C."/>
            <person name="Napier J."/>
            <person name="Ogata H."/>
            <person name="Sarno A.F."/>
            <person name="Shmutz J."/>
            <person name="Schroeder D."/>
            <person name="de Vargas C."/>
            <person name="Verret F."/>
            <person name="von Dassow P."/>
            <person name="Valentin K."/>
            <person name="Van de Peer Y."/>
            <person name="Wheeler G."/>
            <person name="Dacks J.B."/>
            <person name="Delwiche C.F."/>
            <person name="Dyhrman S.T."/>
            <person name="Glockner G."/>
            <person name="John U."/>
            <person name="Richards T."/>
            <person name="Worden A.Z."/>
            <person name="Zhang X."/>
            <person name="Grigoriev I.V."/>
            <person name="Allen A.E."/>
            <person name="Bidle K."/>
            <person name="Borodovsky M."/>
            <person name="Bowler C."/>
            <person name="Brownlee C."/>
            <person name="Cock J.M."/>
            <person name="Elias M."/>
            <person name="Gladyshev V.N."/>
            <person name="Groth M."/>
            <person name="Guda C."/>
            <person name="Hadaegh A."/>
            <person name="Iglesias-Rodriguez M.D."/>
            <person name="Jenkins J."/>
            <person name="Jones B.M."/>
            <person name="Lawson T."/>
            <person name="Leese F."/>
            <person name="Lindquist E."/>
            <person name="Lobanov A."/>
            <person name="Lomsadze A."/>
            <person name="Malik S.B."/>
            <person name="Marsh M.E."/>
            <person name="Mackinder L."/>
            <person name="Mock T."/>
            <person name="Mueller-Roeber B."/>
            <person name="Pagarete A."/>
            <person name="Parker M."/>
            <person name="Probert I."/>
            <person name="Quesneville H."/>
            <person name="Raines C."/>
            <person name="Rensing S.A."/>
            <person name="Riano-Pachon D.M."/>
            <person name="Richier S."/>
            <person name="Rokitta S."/>
            <person name="Shiraiwa Y."/>
            <person name="Soanes D.M."/>
            <person name="van der Giezen M."/>
            <person name="Wahlund T.M."/>
            <person name="Williams B."/>
            <person name="Wilson W."/>
            <person name="Wolfe G."/>
            <person name="Wurch L.L."/>
        </authorList>
    </citation>
    <scope>NUCLEOTIDE SEQUENCE</scope>
</reference>
<dbReference type="AlphaFoldDB" id="A0A0D3KQ12"/>
<keyword evidence="2" id="KW-1185">Reference proteome</keyword>
<evidence type="ECO:0008006" key="3">
    <source>
        <dbReference type="Google" id="ProtNLM"/>
    </source>
</evidence>
<dbReference type="Proteomes" id="UP000013827">
    <property type="component" value="Unassembled WGS sequence"/>
</dbReference>
<protein>
    <recommendedName>
        <fullName evidence="3">Co-chaperone YbbN</fullName>
    </recommendedName>
</protein>
<dbReference type="RefSeq" id="XP_005790276.1">
    <property type="nucleotide sequence ID" value="XM_005790219.1"/>
</dbReference>
<evidence type="ECO:0000313" key="1">
    <source>
        <dbReference type="EnsemblProtists" id="EOD37847"/>
    </source>
</evidence>
<dbReference type="KEGG" id="ehx:EMIHUDRAFT_225135"/>
<dbReference type="Pfam" id="PF14561">
    <property type="entry name" value="TPR_20"/>
    <property type="match status" value="1"/>
</dbReference>
<dbReference type="EnsemblProtists" id="EOD37847">
    <property type="protein sequence ID" value="EOD37847"/>
    <property type="gene ID" value="EMIHUDRAFT_225135"/>
</dbReference>
<reference evidence="1" key="2">
    <citation type="submission" date="2024-10" db="UniProtKB">
        <authorList>
            <consortium name="EnsemblProtists"/>
        </authorList>
    </citation>
    <scope>IDENTIFICATION</scope>
</reference>
<evidence type="ECO:0000313" key="2">
    <source>
        <dbReference type="Proteomes" id="UP000013827"/>
    </source>
</evidence>
<dbReference type="PaxDb" id="2903-EOD37847"/>